<feature type="domain" description="DUF418" evidence="2">
    <location>
        <begin position="237"/>
        <end position="400"/>
    </location>
</feature>
<proteinExistence type="predicted"/>
<keyword evidence="1" id="KW-1133">Transmembrane helix</keyword>
<dbReference type="InterPro" id="IPR007349">
    <property type="entry name" value="DUF418"/>
</dbReference>
<feature type="transmembrane region" description="Helical" evidence="1">
    <location>
        <begin position="72"/>
        <end position="89"/>
    </location>
</feature>
<dbReference type="Pfam" id="PF04235">
    <property type="entry name" value="DUF418"/>
    <property type="match status" value="1"/>
</dbReference>
<feature type="transmembrane region" description="Helical" evidence="1">
    <location>
        <begin position="147"/>
        <end position="173"/>
    </location>
</feature>
<feature type="transmembrane region" description="Helical" evidence="1">
    <location>
        <begin position="358"/>
        <end position="377"/>
    </location>
</feature>
<dbReference type="AlphaFoldDB" id="A0A2T4U997"/>
<dbReference type="EMBL" id="PZJJ01000003">
    <property type="protein sequence ID" value="PTL39974.1"/>
    <property type="molecule type" value="Genomic_DNA"/>
</dbReference>
<evidence type="ECO:0000259" key="2">
    <source>
        <dbReference type="Pfam" id="PF04235"/>
    </source>
</evidence>
<dbReference type="InterPro" id="IPR052529">
    <property type="entry name" value="Bact_Transport_Assoc"/>
</dbReference>
<accession>A0A2T4U997</accession>
<comment type="caution">
    <text evidence="3">The sequence shown here is derived from an EMBL/GenBank/DDBJ whole genome shotgun (WGS) entry which is preliminary data.</text>
</comment>
<dbReference type="PANTHER" id="PTHR30590:SF2">
    <property type="entry name" value="INNER MEMBRANE PROTEIN"/>
    <property type="match status" value="1"/>
</dbReference>
<dbReference type="RefSeq" id="WP_107583562.1">
    <property type="nucleotide sequence ID" value="NZ_PZJJ01000003.1"/>
</dbReference>
<keyword evidence="4" id="KW-1185">Reference proteome</keyword>
<evidence type="ECO:0000256" key="1">
    <source>
        <dbReference type="SAM" id="Phobius"/>
    </source>
</evidence>
<keyword evidence="1" id="KW-0472">Membrane</keyword>
<evidence type="ECO:0000313" key="4">
    <source>
        <dbReference type="Proteomes" id="UP000240509"/>
    </source>
</evidence>
<feature type="transmembrane region" description="Helical" evidence="1">
    <location>
        <begin position="125"/>
        <end position="140"/>
    </location>
</feature>
<name>A0A2T4U997_9BACI</name>
<feature type="transmembrane region" description="Helical" evidence="1">
    <location>
        <begin position="258"/>
        <end position="279"/>
    </location>
</feature>
<dbReference type="OrthoDB" id="9807744at2"/>
<keyword evidence="1" id="KW-0812">Transmembrane</keyword>
<dbReference type="Proteomes" id="UP000240509">
    <property type="component" value="Unassembled WGS sequence"/>
</dbReference>
<feature type="transmembrane region" description="Helical" evidence="1">
    <location>
        <begin position="213"/>
        <end position="237"/>
    </location>
</feature>
<organism evidence="3 4">
    <name type="scientific">Alkalicoccus saliphilus</name>
    <dbReference type="NCBI Taxonomy" id="200989"/>
    <lineage>
        <taxon>Bacteria</taxon>
        <taxon>Bacillati</taxon>
        <taxon>Bacillota</taxon>
        <taxon>Bacilli</taxon>
        <taxon>Bacillales</taxon>
        <taxon>Bacillaceae</taxon>
        <taxon>Alkalicoccus</taxon>
    </lineage>
</organism>
<protein>
    <recommendedName>
        <fullName evidence="2">DUF418 domain-containing protein</fullName>
    </recommendedName>
</protein>
<dbReference type="PANTHER" id="PTHR30590">
    <property type="entry name" value="INNER MEMBRANE PROTEIN"/>
    <property type="match status" value="1"/>
</dbReference>
<evidence type="ECO:0000313" key="3">
    <source>
        <dbReference type="EMBL" id="PTL39974.1"/>
    </source>
</evidence>
<feature type="transmembrane region" description="Helical" evidence="1">
    <location>
        <begin position="12"/>
        <end position="34"/>
    </location>
</feature>
<sequence>MKLEPSTGTERIMTLDVIRGFALLGILLANMAFFKTPAIQESGFFMNSVPLDGGVWDVSASLFIDTFILGKFYPMFSLLFGLGFYLFYERARVRELDGKKLFQRRLVFLLSIGLIHLVLIWSGDILFTYAIAGFALLLFVNRTPKVILAWGISLIAGMTLLLGLFVTGGNFVLQSKMGGSLQEETQTGIEEAYRVMSEGGFIEILLHRLDNEVFLILSNSPFSALNVLGIFLIGLYMGKKGWFRDVEAHVSNWKKLRLHAGWSGIILTALFIGLTYDFLPVPYWLGSALGQGLNITAGPLLMLFYVSAAVLYLHNKQPGFFTVSLAAVGRMALTNYLLQSVIAVILFFGYGFGLFGSVGAFAGMLTALGIYVLQVVGSRMWLQHFRQGPMEALWRKWTYSRT</sequence>
<feature type="transmembrane region" description="Helical" evidence="1">
    <location>
        <begin position="291"/>
        <end position="313"/>
    </location>
</feature>
<feature type="transmembrane region" description="Helical" evidence="1">
    <location>
        <begin position="101"/>
        <end position="119"/>
    </location>
</feature>
<reference evidence="3 4" key="1">
    <citation type="submission" date="2018-03" db="EMBL/GenBank/DDBJ databases">
        <title>Alkalicoccus saliphilus sp. nov., isolated from a mineral pool.</title>
        <authorList>
            <person name="Zhao B."/>
        </authorList>
    </citation>
    <scope>NUCLEOTIDE SEQUENCE [LARGE SCALE GENOMIC DNA]</scope>
    <source>
        <strain evidence="3 4">6AG</strain>
    </source>
</reference>
<feature type="transmembrane region" description="Helical" evidence="1">
    <location>
        <begin position="333"/>
        <end position="352"/>
    </location>
</feature>
<gene>
    <name evidence="3" type="ORF">C6Y45_03090</name>
</gene>